<dbReference type="EMBL" id="CP002606">
    <property type="protein sequence ID" value="AEA33629.1"/>
    <property type="molecule type" value="Genomic_DNA"/>
</dbReference>
<sequence>MRAAVKSKPLFQTQESIEHDLPVLRSDADGYLFVGTIPDQGVYITNNSIVILIRDSFIEESIFGAAKISGRKRITYKNRGFYLKDDRIELNRTELSQDARMAIENYLTMDLITPLESKGINGIVEEFEKKGFALCWENFNLLKQYCPNGKTEFSYAFTLAAGANCYALIGKSSDYVVISNFCSIPEGYLSDSSFLKALVILGNKSYRAGYDSHGRLVLFSSDTAVTFPDIQNREMAGLCTEEPLDNYIYCGLTVSKDGKTIGDPCIGKWLEFNDKIENLLSKSATSTPLVSELCSDKATWKEVKQGDVNTINGINFRLTAKSEKLAKYVSIDGEIELKLNAKKNDRKKHR</sequence>
<dbReference type="HOGENOM" id="CLU_791740_0_0_7"/>
<gene>
    <name evidence="1" type="ordered locus">Hipma_0659</name>
</gene>
<evidence type="ECO:0000313" key="2">
    <source>
        <dbReference type="Proteomes" id="UP000008139"/>
    </source>
</evidence>
<reference evidence="1 2" key="1">
    <citation type="journal article" date="2011" name="Stand. Genomic Sci.">
        <title>Complete genome sequence of the thermophilic sulfur-reducer Hippea maritima type strain (MH(2)).</title>
        <authorList>
            <person name="Huntemann M."/>
            <person name="Lu M."/>
            <person name="Nolan M."/>
            <person name="Lapidus A."/>
            <person name="Lucas S."/>
            <person name="Hammon N."/>
            <person name="Deshpande S."/>
            <person name="Cheng J.F."/>
            <person name="Tapia R."/>
            <person name="Han C."/>
            <person name="Goodwin L."/>
            <person name="Pitluck S."/>
            <person name="Liolios K."/>
            <person name="Pagani I."/>
            <person name="Ivanova N."/>
            <person name="Ovchinikova G."/>
            <person name="Pati A."/>
            <person name="Chen A."/>
            <person name="Palaniappan K."/>
            <person name="Land M."/>
            <person name="Hauser L."/>
            <person name="Jeffries C.D."/>
            <person name="Detter J.C."/>
            <person name="Brambilla E.M."/>
            <person name="Rohde M."/>
            <person name="Spring S."/>
            <person name="Goker M."/>
            <person name="Woyke T."/>
            <person name="Bristow J."/>
            <person name="Eisen J.A."/>
            <person name="Markowitz V."/>
            <person name="Hugenholtz P."/>
            <person name="Kyrpides N.C."/>
            <person name="Klenk H.P."/>
            <person name="Mavromatis K."/>
        </authorList>
    </citation>
    <scope>NUCLEOTIDE SEQUENCE [LARGE SCALE GENOMIC DNA]</scope>
    <source>
        <strain evidence="2">ATCC 700847 / DSM 10411 / MH2</strain>
    </source>
</reference>
<dbReference type="AlphaFoldDB" id="F2LV45"/>
<reference evidence="2" key="2">
    <citation type="submission" date="2011-03" db="EMBL/GenBank/DDBJ databases">
        <title>The complete genome of Hippea maritima DSM 10411.</title>
        <authorList>
            <consortium name="US DOE Joint Genome Institute (JGI-PGF)"/>
            <person name="Lucas S."/>
            <person name="Copeland A."/>
            <person name="Lapidus A."/>
            <person name="Bruce D."/>
            <person name="Goodwin L."/>
            <person name="Pitluck S."/>
            <person name="Peters L."/>
            <person name="Kyrpides N."/>
            <person name="Mavromatis K."/>
            <person name="Pagani I."/>
            <person name="Ivanova N."/>
            <person name="Mikhailova N."/>
            <person name="Lu M."/>
            <person name="Detter J.C."/>
            <person name="Tapia R."/>
            <person name="Han C."/>
            <person name="Land M."/>
            <person name="Hauser L."/>
            <person name="Markowitz V."/>
            <person name="Cheng J.-F."/>
            <person name="Hugenholtz P."/>
            <person name="Woyke T."/>
            <person name="Wu D."/>
            <person name="Spring S."/>
            <person name="Schroeder M."/>
            <person name="Brambilla E."/>
            <person name="Klenk H.-P."/>
            <person name="Eisen J.A."/>
        </authorList>
    </citation>
    <scope>NUCLEOTIDE SEQUENCE [LARGE SCALE GENOMIC DNA]</scope>
    <source>
        <strain evidence="2">ATCC 700847 / DSM 10411 / MH2</strain>
    </source>
</reference>
<dbReference type="OrthoDB" id="843723at2"/>
<name>F2LV45_HIPMA</name>
<proteinExistence type="predicted"/>
<dbReference type="InParanoid" id="F2LV45"/>
<evidence type="ECO:0000313" key="1">
    <source>
        <dbReference type="EMBL" id="AEA33629.1"/>
    </source>
</evidence>
<dbReference type="Proteomes" id="UP000008139">
    <property type="component" value="Chromosome"/>
</dbReference>
<dbReference type="KEGG" id="hmr:Hipma_0659"/>
<protein>
    <submittedName>
        <fullName evidence="1">Uncharacterized protein</fullName>
    </submittedName>
</protein>
<organism evidence="1 2">
    <name type="scientific">Hippea maritima (strain ATCC 700847 / DSM 10411 / MH2)</name>
    <dbReference type="NCBI Taxonomy" id="760142"/>
    <lineage>
        <taxon>Bacteria</taxon>
        <taxon>Pseudomonadati</taxon>
        <taxon>Campylobacterota</taxon>
        <taxon>Desulfurellia</taxon>
        <taxon>Desulfurellales</taxon>
        <taxon>Hippeaceae</taxon>
        <taxon>Hippea</taxon>
    </lineage>
</organism>
<keyword evidence="2" id="KW-1185">Reference proteome</keyword>
<dbReference type="RefSeq" id="WP_013681670.1">
    <property type="nucleotide sequence ID" value="NC_015318.1"/>
</dbReference>
<dbReference type="STRING" id="760142.Hipma_0659"/>
<accession>F2LV45</accession>